<feature type="compositionally biased region" description="Basic and acidic residues" evidence="1">
    <location>
        <begin position="43"/>
        <end position="53"/>
    </location>
</feature>
<gene>
    <name evidence="3" type="ORF">DXB12_13745</name>
</gene>
<dbReference type="EMBL" id="QSVQ01000020">
    <property type="protein sequence ID" value="RGO47628.1"/>
    <property type="molecule type" value="Genomic_DNA"/>
</dbReference>
<name>A0A3E5GQB8_9FIRM</name>
<feature type="signal peptide" evidence="2">
    <location>
        <begin position="1"/>
        <end position="20"/>
    </location>
</feature>
<feature type="chain" id="PRO_5038817992" description="Lipoprotein" evidence="2">
    <location>
        <begin position="21"/>
        <end position="168"/>
    </location>
</feature>
<comment type="caution">
    <text evidence="3">The sequence shown here is derived from an EMBL/GenBank/DDBJ whole genome shotgun (WGS) entry which is preliminary data.</text>
</comment>
<proteinExistence type="predicted"/>
<protein>
    <recommendedName>
        <fullName evidence="5">Lipoprotein</fullName>
    </recommendedName>
</protein>
<keyword evidence="4" id="KW-1185">Reference proteome</keyword>
<dbReference type="AlphaFoldDB" id="A0A3E5GQB8"/>
<evidence type="ECO:0000313" key="4">
    <source>
        <dbReference type="Proteomes" id="UP000261055"/>
    </source>
</evidence>
<evidence type="ECO:0000256" key="2">
    <source>
        <dbReference type="SAM" id="SignalP"/>
    </source>
</evidence>
<sequence length="168" mass="17680">MKRKIVALMLVAMTAINVTACGNSSDSSAEKESATTEAQGANVEKEAPAKDLPDGDYQDTGVGTMYLSTAGGTSEDGNIPVVYSGSDDVLIQIGVSTEGFDGSKLSYIYVDGLLNSKEQLSDGQTSIDLTDDDLSVGTHKVEVLQYNNDDASSDIVTYKSASYEVKAK</sequence>
<accession>A0A3E5GQB8</accession>
<reference evidence="3 4" key="1">
    <citation type="submission" date="2018-08" db="EMBL/GenBank/DDBJ databases">
        <title>A genome reference for cultivated species of the human gut microbiota.</title>
        <authorList>
            <person name="Zou Y."/>
            <person name="Xue W."/>
            <person name="Luo G."/>
        </authorList>
    </citation>
    <scope>NUCLEOTIDE SEQUENCE [LARGE SCALE GENOMIC DNA]</scope>
    <source>
        <strain evidence="3 4">OM02-12</strain>
    </source>
</reference>
<keyword evidence="2" id="KW-0732">Signal</keyword>
<dbReference type="Proteomes" id="UP000261055">
    <property type="component" value="Unassembled WGS sequence"/>
</dbReference>
<evidence type="ECO:0008006" key="5">
    <source>
        <dbReference type="Google" id="ProtNLM"/>
    </source>
</evidence>
<organism evidence="3 4">
    <name type="scientific">Dorea formicigenerans</name>
    <dbReference type="NCBI Taxonomy" id="39486"/>
    <lineage>
        <taxon>Bacteria</taxon>
        <taxon>Bacillati</taxon>
        <taxon>Bacillota</taxon>
        <taxon>Clostridia</taxon>
        <taxon>Lachnospirales</taxon>
        <taxon>Lachnospiraceae</taxon>
        <taxon>Dorea</taxon>
    </lineage>
</organism>
<feature type="region of interest" description="Disordered" evidence="1">
    <location>
        <begin position="22"/>
        <end position="58"/>
    </location>
</feature>
<dbReference type="RefSeq" id="WP_117614065.1">
    <property type="nucleotide sequence ID" value="NZ_QSVQ01000020.1"/>
</dbReference>
<evidence type="ECO:0000313" key="3">
    <source>
        <dbReference type="EMBL" id="RGO47628.1"/>
    </source>
</evidence>
<evidence type="ECO:0000256" key="1">
    <source>
        <dbReference type="SAM" id="MobiDB-lite"/>
    </source>
</evidence>